<dbReference type="InterPro" id="IPR023346">
    <property type="entry name" value="Lysozyme-like_dom_sf"/>
</dbReference>
<dbReference type="Gene3D" id="1.10.530.10">
    <property type="match status" value="1"/>
</dbReference>
<comment type="similarity">
    <text evidence="2">Belongs to the virb1 family.</text>
</comment>
<proteinExistence type="inferred from homology"/>
<comment type="similarity">
    <text evidence="1">Belongs to the transglycosylase Slt family.</text>
</comment>
<reference evidence="5" key="1">
    <citation type="submission" date="2017-06" db="EMBL/GenBank/DDBJ databases">
        <authorList>
            <person name="Varghese N."/>
            <person name="Submissions S."/>
        </authorList>
    </citation>
    <scope>NUCLEOTIDE SEQUENCE [LARGE SCALE GENOMIC DNA]</scope>
    <source>
        <strain evidence="5">DSM 137</strain>
    </source>
</reference>
<dbReference type="PANTHER" id="PTHR37423:SF2">
    <property type="entry name" value="MEMBRANE-BOUND LYTIC MUREIN TRANSGLYCOSYLASE C"/>
    <property type="match status" value="1"/>
</dbReference>
<gene>
    <name evidence="4" type="ORF">SAMN06265338_102535</name>
</gene>
<dbReference type="Proteomes" id="UP000198418">
    <property type="component" value="Unassembled WGS sequence"/>
</dbReference>
<dbReference type="PANTHER" id="PTHR37423">
    <property type="entry name" value="SOLUBLE LYTIC MUREIN TRANSGLYCOSYLASE-RELATED"/>
    <property type="match status" value="1"/>
</dbReference>
<name>A0A212R435_RHOAC</name>
<dbReference type="OrthoDB" id="9801695at2"/>
<dbReference type="Pfam" id="PF01464">
    <property type="entry name" value="SLT"/>
    <property type="match status" value="1"/>
</dbReference>
<feature type="domain" description="Transglycosylase SLT" evidence="3">
    <location>
        <begin position="19"/>
        <end position="120"/>
    </location>
</feature>
<evidence type="ECO:0000259" key="3">
    <source>
        <dbReference type="Pfam" id="PF01464"/>
    </source>
</evidence>
<evidence type="ECO:0000313" key="5">
    <source>
        <dbReference type="Proteomes" id="UP000198418"/>
    </source>
</evidence>
<accession>A0A212R435</accession>
<dbReference type="AlphaFoldDB" id="A0A212R435"/>
<sequence length="259" mass="27282">MLGAPAQAEGGLREQVCGMIERAASAHNLPVSFLTRLIWQESAFRSNAVSPKGAQGIAQFMPGTAAERGLADPFDPEQAIPKAAELLSELRTRFGNLGLAAAAYNGGPNRVAAWLAGTGGLPFETRAYVELVTRHPPEDWQEAKAAEAIKMPEGSCLEVAGRMVRDEPGQFARSALMAPWGVQISGAFNRGAALAAYARARRSFSSLLTGEPMIIGRRAPGRGFARFWAIRAPAQSRGAAEALCAKIHGAGGACAVLKT</sequence>
<evidence type="ECO:0000256" key="2">
    <source>
        <dbReference type="ARBA" id="ARBA00009387"/>
    </source>
</evidence>
<protein>
    <submittedName>
        <fullName evidence="4">Transglycosylase SLT domain-containing protein</fullName>
    </submittedName>
</protein>
<evidence type="ECO:0000313" key="4">
    <source>
        <dbReference type="EMBL" id="SNB66796.1"/>
    </source>
</evidence>
<dbReference type="RefSeq" id="WP_088520139.1">
    <property type="nucleotide sequence ID" value="NZ_FYDG01000002.1"/>
</dbReference>
<dbReference type="InterPro" id="IPR008258">
    <property type="entry name" value="Transglycosylase_SLT_dom_1"/>
</dbReference>
<dbReference type="CDD" id="cd00254">
    <property type="entry name" value="LT-like"/>
    <property type="match status" value="1"/>
</dbReference>
<dbReference type="SUPFAM" id="SSF53955">
    <property type="entry name" value="Lysozyme-like"/>
    <property type="match status" value="1"/>
</dbReference>
<dbReference type="EMBL" id="FYDG01000002">
    <property type="protein sequence ID" value="SNB66796.1"/>
    <property type="molecule type" value="Genomic_DNA"/>
</dbReference>
<keyword evidence="5" id="KW-1185">Reference proteome</keyword>
<evidence type="ECO:0000256" key="1">
    <source>
        <dbReference type="ARBA" id="ARBA00007734"/>
    </source>
</evidence>
<organism evidence="4 5">
    <name type="scientific">Rhodoblastus acidophilus</name>
    <name type="common">Rhodopseudomonas acidophila</name>
    <dbReference type="NCBI Taxonomy" id="1074"/>
    <lineage>
        <taxon>Bacteria</taxon>
        <taxon>Pseudomonadati</taxon>
        <taxon>Pseudomonadota</taxon>
        <taxon>Alphaproteobacteria</taxon>
        <taxon>Hyphomicrobiales</taxon>
        <taxon>Rhodoblastaceae</taxon>
        <taxon>Rhodoblastus</taxon>
    </lineage>
</organism>